<dbReference type="PANTHER" id="PTHR47813:SF2">
    <property type="entry name" value="UBIQUITIN-LIKE SUPERFAMILY PROTEIN"/>
    <property type="match status" value="1"/>
</dbReference>
<reference evidence="8" key="3">
    <citation type="submission" date="2023-03" db="UniProtKB">
        <authorList>
            <consortium name="EnsemblPlants"/>
        </authorList>
    </citation>
    <scope>IDENTIFICATION</scope>
    <source>
        <strain evidence="8">cv. Chiifu-401-42</strain>
    </source>
</reference>
<dbReference type="EnsemblPlants" id="Bra004045.1">
    <property type="protein sequence ID" value="Bra004045.1-P"/>
    <property type="gene ID" value="Bra004045"/>
</dbReference>
<dbReference type="InterPro" id="IPR049808">
    <property type="entry name" value="CONSTANS-like_Bbox1"/>
</dbReference>
<reference evidence="8 9" key="2">
    <citation type="journal article" date="2018" name="Hortic Res">
        <title>Improved Brassica rapa reference genome by single-molecule sequencing and chromosome conformation capture technologies.</title>
        <authorList>
            <person name="Zhang L."/>
            <person name="Cai X."/>
            <person name="Wu J."/>
            <person name="Liu M."/>
            <person name="Grob S."/>
            <person name="Cheng F."/>
            <person name="Liang J."/>
            <person name="Cai C."/>
            <person name="Liu Z."/>
            <person name="Liu B."/>
            <person name="Wang F."/>
            <person name="Li S."/>
            <person name="Liu F."/>
            <person name="Li X."/>
            <person name="Cheng L."/>
            <person name="Yang W."/>
            <person name="Li M.H."/>
            <person name="Grossniklaus U."/>
            <person name="Zheng H."/>
            <person name="Wang X."/>
        </authorList>
    </citation>
    <scope>NUCLEOTIDE SEQUENCE [LARGE SCALE GENOMIC DNA]</scope>
    <source>
        <strain evidence="8 9">cv. Chiifu-401-42</strain>
    </source>
</reference>
<dbReference type="AlphaFoldDB" id="M4CIL1"/>
<accession>M4CIL1</accession>
<evidence type="ECO:0000256" key="4">
    <source>
        <dbReference type="ARBA" id="ARBA00022833"/>
    </source>
</evidence>
<feature type="domain" description="C3H1-type" evidence="7">
    <location>
        <begin position="670"/>
        <end position="698"/>
    </location>
</feature>
<evidence type="ECO:0000256" key="2">
    <source>
        <dbReference type="ARBA" id="ARBA00022737"/>
    </source>
</evidence>
<evidence type="ECO:0000256" key="1">
    <source>
        <dbReference type="ARBA" id="ARBA00022723"/>
    </source>
</evidence>
<feature type="zinc finger region" description="C3H1-type" evidence="5">
    <location>
        <begin position="670"/>
        <end position="698"/>
    </location>
</feature>
<name>M4CIL1_BRACM</name>
<evidence type="ECO:0000259" key="7">
    <source>
        <dbReference type="PROSITE" id="PS50103"/>
    </source>
</evidence>
<dbReference type="Proteomes" id="UP000011750">
    <property type="component" value="Chromosome A07"/>
</dbReference>
<dbReference type="OMA" id="CNDKIHG"/>
<dbReference type="InterPro" id="IPR036855">
    <property type="entry name" value="Znf_CCCH_sf"/>
</dbReference>
<dbReference type="InParanoid" id="M4CIL1"/>
<dbReference type="InterPro" id="IPR029071">
    <property type="entry name" value="Ubiquitin-like_domsf"/>
</dbReference>
<dbReference type="SUPFAM" id="SSF54236">
    <property type="entry name" value="Ubiquitin-like"/>
    <property type="match status" value="1"/>
</dbReference>
<dbReference type="HOGENOM" id="CLU_384215_0_0_1"/>
<evidence type="ECO:0000313" key="8">
    <source>
        <dbReference type="EnsemblPlants" id="Bra004045.1-P"/>
    </source>
</evidence>
<feature type="domain" description="C3H1-type" evidence="7">
    <location>
        <begin position="632"/>
        <end position="660"/>
    </location>
</feature>
<evidence type="ECO:0000313" key="9">
    <source>
        <dbReference type="Proteomes" id="UP000011750"/>
    </source>
</evidence>
<feature type="region of interest" description="Disordered" evidence="6">
    <location>
        <begin position="558"/>
        <end position="585"/>
    </location>
</feature>
<dbReference type="InterPro" id="IPR000571">
    <property type="entry name" value="Znf_CCCH"/>
</dbReference>
<dbReference type="CDD" id="cd19821">
    <property type="entry name" value="Bbox1_BBX-like"/>
    <property type="match status" value="1"/>
</dbReference>
<dbReference type="Pfam" id="PF00642">
    <property type="entry name" value="zf-CCCH"/>
    <property type="match status" value="1"/>
</dbReference>
<feature type="region of interest" description="Disordered" evidence="6">
    <location>
        <begin position="116"/>
        <end position="138"/>
    </location>
</feature>
<dbReference type="PROSITE" id="PS50103">
    <property type="entry name" value="ZF_C3H1"/>
    <property type="match status" value="2"/>
</dbReference>
<organism evidence="8 9">
    <name type="scientific">Brassica campestris</name>
    <name type="common">Field mustard</name>
    <dbReference type="NCBI Taxonomy" id="3711"/>
    <lineage>
        <taxon>Eukaryota</taxon>
        <taxon>Viridiplantae</taxon>
        <taxon>Streptophyta</taxon>
        <taxon>Embryophyta</taxon>
        <taxon>Tracheophyta</taxon>
        <taxon>Spermatophyta</taxon>
        <taxon>Magnoliopsida</taxon>
        <taxon>eudicotyledons</taxon>
        <taxon>Gunneridae</taxon>
        <taxon>Pentapetalae</taxon>
        <taxon>rosids</taxon>
        <taxon>malvids</taxon>
        <taxon>Brassicales</taxon>
        <taxon>Brassicaceae</taxon>
        <taxon>Brassiceae</taxon>
        <taxon>Brassica</taxon>
    </lineage>
</organism>
<keyword evidence="2" id="KW-0677">Repeat</keyword>
<dbReference type="STRING" id="51351.M4CIL1"/>
<dbReference type="FunFam" id="4.10.1000.10:FF:000001">
    <property type="entry name" value="zinc finger CCCH domain-containing protein 15-like"/>
    <property type="match status" value="1"/>
</dbReference>
<dbReference type="Gramene" id="Bra004045.1">
    <property type="protein sequence ID" value="Bra004045.1-P"/>
    <property type="gene ID" value="Bra004045"/>
</dbReference>
<keyword evidence="3 5" id="KW-0863">Zinc-finger</keyword>
<keyword evidence="4 5" id="KW-0862">Zinc</keyword>
<dbReference type="eggNOG" id="KOG1677">
    <property type="taxonomic scope" value="Eukaryota"/>
</dbReference>
<dbReference type="Pfam" id="PF11976">
    <property type="entry name" value="Rad60-SLD"/>
    <property type="match status" value="1"/>
</dbReference>
<evidence type="ECO:0000256" key="6">
    <source>
        <dbReference type="SAM" id="MobiDB-lite"/>
    </source>
</evidence>
<dbReference type="Gene3D" id="4.10.1000.10">
    <property type="entry name" value="Zinc finger, CCCH-type"/>
    <property type="match status" value="2"/>
</dbReference>
<sequence>MGGEGEDLEPLFDYHRVQPSNFVCIDDDDDSDVSEVPVKKRSKTSHAVVKKDEDVKVIEVACDDDWLPPPPKAVFNKSKESGEDSTIKALRSKKMELMSFTKTAVDVMQEAQESAKKEAQVSLKTSSEATPAQAPPGPLINDRAKIVITIQDKDGQKQFRVFADEKFERVFKMYTDKEKLDPQHLVFTFDGDKIDPSTTPSNLEMEDGDMIELKSGSNCGLCCSEAFSKVNACLPNLEFQSIRSSLPEFVHQHGTWKGISAKDSDAASLCLTCDAKVHSANALSGRHLRTLLCGFCKNQPCVVRCLDHKMFLCNGCNDKIHGVVSSKHVRHDVRCYTGCPSAKDFAVMWGFRVMDNDVSLEKSFAMAKAKVQREAGFVLEQILELEKLQLREESKGLSLTEHADPSPLELHKQSEERLVDLSQTGKELIVDFSHLSSSSTLGDSFWECKSPFSKNYQLWHQNLQDIGVCEDTVCDDDDFHIPDIDLTFQNFEELFGADPDPTTDNYKLCERQLRRDDELSRRIVRWRRCAFSQPQRYAAAPPRYGEPRGLVLHAPARGVSRSGSAPSGEHRAPIAESPPQERARPAHPILSPLKLGTCAQQLTTTQKVYVRGGKKEEEEEEEIEVEVYNQGMTKTELCNKWQETGTCPYADHCQFAHGIKELRPVIRHPRYKTEVCRMVLAGDVCSYGHRCHFRHSLSDQAKLTAAGCKSNNKSSFKLVK</sequence>
<keyword evidence="9" id="KW-1185">Reference proteome</keyword>
<feature type="compositionally biased region" description="Basic and acidic residues" evidence="6">
    <location>
        <begin position="568"/>
        <end position="584"/>
    </location>
</feature>
<dbReference type="SUPFAM" id="SSF90229">
    <property type="entry name" value="CCCH zinc finger"/>
    <property type="match status" value="2"/>
</dbReference>
<evidence type="ECO:0000256" key="5">
    <source>
        <dbReference type="PROSITE-ProRule" id="PRU00723"/>
    </source>
</evidence>
<dbReference type="FunFam" id="4.10.1000.10:FF:000002">
    <property type="entry name" value="Zinc finger protein 36, C3H1 type-like 1"/>
    <property type="match status" value="1"/>
</dbReference>
<feature type="zinc finger region" description="C3H1-type" evidence="5">
    <location>
        <begin position="632"/>
        <end position="660"/>
    </location>
</feature>
<reference evidence="8 9" key="1">
    <citation type="journal article" date="2011" name="Nat. Genet.">
        <title>The genome of the mesopolyploid crop species Brassica rapa.</title>
        <authorList>
            <consortium name="Brassica rapa Genome Sequencing Project Consortium"/>
            <person name="Wang X."/>
            <person name="Wang H."/>
            <person name="Wang J."/>
            <person name="Sun R."/>
            <person name="Wu J."/>
            <person name="Liu S."/>
            <person name="Bai Y."/>
            <person name="Mun J.H."/>
            <person name="Bancroft I."/>
            <person name="Cheng F."/>
            <person name="Huang S."/>
            <person name="Li X."/>
            <person name="Hua W."/>
            <person name="Wang J."/>
            <person name="Wang X."/>
            <person name="Freeling M."/>
            <person name="Pires J.C."/>
            <person name="Paterson A.H."/>
            <person name="Chalhoub B."/>
            <person name="Wang B."/>
            <person name="Hayward A."/>
            <person name="Sharpe A.G."/>
            <person name="Park B.S."/>
            <person name="Weisshaar B."/>
            <person name="Liu B."/>
            <person name="Li B."/>
            <person name="Liu B."/>
            <person name="Tong C."/>
            <person name="Song C."/>
            <person name="Duran C."/>
            <person name="Peng C."/>
            <person name="Geng C."/>
            <person name="Koh C."/>
            <person name="Lin C."/>
            <person name="Edwards D."/>
            <person name="Mu D."/>
            <person name="Shen D."/>
            <person name="Soumpourou E."/>
            <person name="Li F."/>
            <person name="Fraser F."/>
            <person name="Conant G."/>
            <person name="Lassalle G."/>
            <person name="King G.J."/>
            <person name="Bonnema G."/>
            <person name="Tang H."/>
            <person name="Wang H."/>
            <person name="Belcram H."/>
            <person name="Zhou H."/>
            <person name="Hirakawa H."/>
            <person name="Abe H."/>
            <person name="Guo H."/>
            <person name="Wang H."/>
            <person name="Jin H."/>
            <person name="Parkin I.A."/>
            <person name="Batley J."/>
            <person name="Kim J.S."/>
            <person name="Just J."/>
            <person name="Li J."/>
            <person name="Xu J."/>
            <person name="Deng J."/>
            <person name="Kim J.A."/>
            <person name="Li J."/>
            <person name="Yu J."/>
            <person name="Meng J."/>
            <person name="Wang J."/>
            <person name="Min J."/>
            <person name="Poulain J."/>
            <person name="Wang J."/>
            <person name="Hatakeyama K."/>
            <person name="Wu K."/>
            <person name="Wang L."/>
            <person name="Fang L."/>
            <person name="Trick M."/>
            <person name="Links M.G."/>
            <person name="Zhao M."/>
            <person name="Jin M."/>
            <person name="Ramchiary N."/>
            <person name="Drou N."/>
            <person name="Berkman P.J."/>
            <person name="Cai Q."/>
            <person name="Huang Q."/>
            <person name="Li R."/>
            <person name="Tabata S."/>
            <person name="Cheng S."/>
            <person name="Zhang S."/>
            <person name="Zhang S."/>
            <person name="Huang S."/>
            <person name="Sato S."/>
            <person name="Sun S."/>
            <person name="Kwon S.J."/>
            <person name="Choi S.R."/>
            <person name="Lee T.H."/>
            <person name="Fan W."/>
            <person name="Zhao X."/>
            <person name="Tan X."/>
            <person name="Xu X."/>
            <person name="Wang Y."/>
            <person name="Qiu Y."/>
            <person name="Yin Y."/>
            <person name="Li Y."/>
            <person name="Du Y."/>
            <person name="Liao Y."/>
            <person name="Lim Y."/>
            <person name="Narusaka Y."/>
            <person name="Wang Y."/>
            <person name="Wang Z."/>
            <person name="Li Z."/>
            <person name="Wang Z."/>
            <person name="Xiong Z."/>
            <person name="Zhang Z."/>
        </authorList>
    </citation>
    <scope>NUCLEOTIDE SEQUENCE [LARGE SCALE GENOMIC DNA]</scope>
    <source>
        <strain evidence="8 9">cv. Chiifu-401-42</strain>
    </source>
</reference>
<dbReference type="InterPro" id="IPR022617">
    <property type="entry name" value="Rad60/SUMO-like_dom"/>
</dbReference>
<dbReference type="PANTHER" id="PTHR47813">
    <property type="entry name" value="UBIQUITIN-LIKE SUPERFAMILY PROTEIN"/>
    <property type="match status" value="1"/>
</dbReference>
<keyword evidence="1 5" id="KW-0479">Metal-binding</keyword>
<dbReference type="SMART" id="SM00356">
    <property type="entry name" value="ZnF_C3H1"/>
    <property type="match status" value="2"/>
</dbReference>
<dbReference type="CDD" id="cd01763">
    <property type="entry name" value="Ubl_SUMO_like"/>
    <property type="match status" value="1"/>
</dbReference>
<dbReference type="GO" id="GO:0008270">
    <property type="term" value="F:zinc ion binding"/>
    <property type="evidence" value="ECO:0007669"/>
    <property type="project" value="UniProtKB-KW"/>
</dbReference>
<evidence type="ECO:0000256" key="3">
    <source>
        <dbReference type="ARBA" id="ARBA00022771"/>
    </source>
</evidence>
<dbReference type="Gene3D" id="3.10.20.90">
    <property type="entry name" value="Phosphatidylinositol 3-kinase Catalytic Subunit, Chain A, domain 1"/>
    <property type="match status" value="1"/>
</dbReference>
<proteinExistence type="predicted"/>
<protein>
    <recommendedName>
        <fullName evidence="7">C3H1-type domain-containing protein</fullName>
    </recommendedName>
</protein>